<evidence type="ECO:0000256" key="1">
    <source>
        <dbReference type="SAM" id="SignalP"/>
    </source>
</evidence>
<proteinExistence type="predicted"/>
<keyword evidence="1" id="KW-0732">Signal</keyword>
<evidence type="ECO:0000313" key="3">
    <source>
        <dbReference type="Proteomes" id="UP000324222"/>
    </source>
</evidence>
<comment type="caution">
    <text evidence="2">The sequence shown here is derived from an EMBL/GenBank/DDBJ whole genome shotgun (WGS) entry which is preliminary data.</text>
</comment>
<feature type="chain" id="PRO_5022771947" description="Secreted protein" evidence="1">
    <location>
        <begin position="17"/>
        <end position="122"/>
    </location>
</feature>
<name>A0A5B7FJZ1_PORTR</name>
<evidence type="ECO:0000313" key="2">
    <source>
        <dbReference type="EMBL" id="MPC44674.1"/>
    </source>
</evidence>
<reference evidence="2 3" key="1">
    <citation type="submission" date="2019-05" db="EMBL/GenBank/DDBJ databases">
        <title>Another draft genome of Portunus trituberculatus and its Hox gene families provides insights of decapod evolution.</title>
        <authorList>
            <person name="Jeong J.-H."/>
            <person name="Song I."/>
            <person name="Kim S."/>
            <person name="Choi T."/>
            <person name="Kim D."/>
            <person name="Ryu S."/>
            <person name="Kim W."/>
        </authorList>
    </citation>
    <scope>NUCLEOTIDE SEQUENCE [LARGE SCALE GENOMIC DNA]</scope>
    <source>
        <tissue evidence="2">Muscle</tissue>
    </source>
</reference>
<accession>A0A5B7FJZ1</accession>
<dbReference type="Proteomes" id="UP000324222">
    <property type="component" value="Unassembled WGS sequence"/>
</dbReference>
<protein>
    <recommendedName>
        <fullName evidence="4">Secreted protein</fullName>
    </recommendedName>
</protein>
<organism evidence="2 3">
    <name type="scientific">Portunus trituberculatus</name>
    <name type="common">Swimming crab</name>
    <name type="synonym">Neptunus trituberculatus</name>
    <dbReference type="NCBI Taxonomy" id="210409"/>
    <lineage>
        <taxon>Eukaryota</taxon>
        <taxon>Metazoa</taxon>
        <taxon>Ecdysozoa</taxon>
        <taxon>Arthropoda</taxon>
        <taxon>Crustacea</taxon>
        <taxon>Multicrustacea</taxon>
        <taxon>Malacostraca</taxon>
        <taxon>Eumalacostraca</taxon>
        <taxon>Eucarida</taxon>
        <taxon>Decapoda</taxon>
        <taxon>Pleocyemata</taxon>
        <taxon>Brachyura</taxon>
        <taxon>Eubrachyura</taxon>
        <taxon>Portunoidea</taxon>
        <taxon>Portunidae</taxon>
        <taxon>Portuninae</taxon>
        <taxon>Portunus</taxon>
    </lineage>
</organism>
<dbReference type="EMBL" id="VSRR010006390">
    <property type="protein sequence ID" value="MPC44674.1"/>
    <property type="molecule type" value="Genomic_DNA"/>
</dbReference>
<evidence type="ECO:0008006" key="4">
    <source>
        <dbReference type="Google" id="ProtNLM"/>
    </source>
</evidence>
<keyword evidence="3" id="KW-1185">Reference proteome</keyword>
<feature type="signal peptide" evidence="1">
    <location>
        <begin position="1"/>
        <end position="16"/>
    </location>
</feature>
<gene>
    <name evidence="2" type="ORF">E2C01_038352</name>
</gene>
<sequence>MVFSFICTLAKTGVTAQCDAPFGTRRFTTTRDGIVTPRQNCHRWTRGARNRDVSKAQPTRTWAHAMSMSYCVHLVGCAWVRCGMMSKYGRQVGTKNENKNVLGNASVAACIQALREQRFQVP</sequence>
<dbReference type="AlphaFoldDB" id="A0A5B7FJZ1"/>